<protein>
    <submittedName>
        <fullName evidence="6">Sorting nexin-14</fullName>
    </submittedName>
</protein>
<accession>A0A7E4V7W4</accession>
<reference evidence="6" key="2">
    <citation type="submission" date="2020-10" db="UniProtKB">
        <authorList>
            <consortium name="WormBaseParasite"/>
        </authorList>
    </citation>
    <scope>IDENTIFICATION</scope>
</reference>
<dbReference type="InterPro" id="IPR001683">
    <property type="entry name" value="PX_dom"/>
</dbReference>
<dbReference type="PANTHER" id="PTHR22775:SF44">
    <property type="entry name" value="SORTING NEXIN-14"/>
    <property type="match status" value="1"/>
</dbReference>
<name>A0A7E4V7W4_PANRE</name>
<dbReference type="InterPro" id="IPR003114">
    <property type="entry name" value="Phox_assoc"/>
</dbReference>
<dbReference type="GO" id="GO:0097352">
    <property type="term" value="P:autophagosome maturation"/>
    <property type="evidence" value="ECO:0007669"/>
    <property type="project" value="TreeGrafter"/>
</dbReference>
<dbReference type="SUPFAM" id="SSF64268">
    <property type="entry name" value="PX domain"/>
    <property type="match status" value="1"/>
</dbReference>
<dbReference type="Gene3D" id="3.30.1520.10">
    <property type="entry name" value="Phox-like domain"/>
    <property type="match status" value="1"/>
</dbReference>
<feature type="compositionally biased region" description="Low complexity" evidence="1">
    <location>
        <begin position="89"/>
        <end position="103"/>
    </location>
</feature>
<evidence type="ECO:0000256" key="2">
    <source>
        <dbReference type="SAM" id="Phobius"/>
    </source>
</evidence>
<evidence type="ECO:0000259" key="3">
    <source>
        <dbReference type="PROSITE" id="PS50195"/>
    </source>
</evidence>
<dbReference type="Pfam" id="PF00787">
    <property type="entry name" value="PX"/>
    <property type="match status" value="1"/>
</dbReference>
<keyword evidence="2" id="KW-1133">Transmembrane helix</keyword>
<feature type="region of interest" description="Disordered" evidence="1">
    <location>
        <begin position="68"/>
        <end position="103"/>
    </location>
</feature>
<evidence type="ECO:0000256" key="1">
    <source>
        <dbReference type="SAM" id="MobiDB-lite"/>
    </source>
</evidence>
<evidence type="ECO:0000313" key="5">
    <source>
        <dbReference type="Proteomes" id="UP000492821"/>
    </source>
</evidence>
<dbReference type="Proteomes" id="UP000492821">
    <property type="component" value="Unassembled WGS sequence"/>
</dbReference>
<dbReference type="PANTHER" id="PTHR22775">
    <property type="entry name" value="SORTING NEXIN"/>
    <property type="match status" value="1"/>
</dbReference>
<dbReference type="Gene3D" id="1.10.167.10">
    <property type="entry name" value="Regulator of G-protein Signalling 4, domain 2"/>
    <property type="match status" value="1"/>
</dbReference>
<feature type="domain" description="PX" evidence="3">
    <location>
        <begin position="593"/>
        <end position="728"/>
    </location>
</feature>
<keyword evidence="5" id="KW-1185">Reference proteome</keyword>
<reference evidence="5" key="1">
    <citation type="journal article" date="2013" name="Genetics">
        <title>The draft genome and transcriptome of Panagrellus redivivus are shaped by the harsh demands of a free-living lifestyle.</title>
        <authorList>
            <person name="Srinivasan J."/>
            <person name="Dillman A.R."/>
            <person name="Macchietto M.G."/>
            <person name="Heikkinen L."/>
            <person name="Lakso M."/>
            <person name="Fracchia K.M."/>
            <person name="Antoshechkin I."/>
            <person name="Mortazavi A."/>
            <person name="Wong G."/>
            <person name="Sternberg P.W."/>
        </authorList>
    </citation>
    <scope>NUCLEOTIDE SEQUENCE [LARGE SCALE GENOMIC DNA]</scope>
    <source>
        <strain evidence="5">MT8872</strain>
    </source>
</reference>
<dbReference type="InterPro" id="IPR044926">
    <property type="entry name" value="RGS_subdomain_2"/>
</dbReference>
<sequence>MLFQPSVPQCAFVALVGVVFYWTLNPLSIIIYIAAVIFGFWSAPKIVTSSNLKILQEAVIFSFSLDKSENSTEPAPVKPLPAPPRRSRASSIRSSTSAASSGPPWEALKISVRVNDAMEEVVATIIENYINLWYKTDISADNAFVGEIQYQIRHAASVILKNSKDFDFAGFILEDIAPLVLVHVDRILQEIRKHHKQNLPPPLLEIQLLDAMPDLHFAMTSRENESDYLRAVADFLVDKLIDPSRVGGRPDDDVELPTPGINKKARPWPSLCVRHILREIVTSSILVPILDFFANPDTLNSLILALLEPQNDMESIPLIEIPPSEKTNFLAKLTESTPKLVPDSLLSLKLIDIVKDPKLLHRFYVYLHDIRGPAHFLDCFLQAHDLHNDVQTCETASSSFEEVHSDAWQLYSDYIHDSAPHHIRFEDSSIPEDFHRAVDAKDPNLMKKVTEAVYKDLYNRLNYPYVVPFCQSECYLGYLCGAPPDVVELVRPADDEADKRMQPPPPSSFSLSQFRNRLFQAFTNGVSFENGDEAEVADEFDADGNEMGPHGVMFDVNEEIGYDATDEDVFSGDGFIEDSQIALFDTGLNLNKWIITVPRIEPRKDPIDGRIFYVYILQMERLDLYTNGTIGTSSSSESGSYDELQTTWTLARKYEEFYTLEQQLIRFHGPATKLGTLPDRNIFQPKNRAFMDTQRQVFESFVQALCLEPNLKRSDLLYAFLTNDAELREGFDPTQLNPIHAMRRVPSKLQRERGQNLKPYLLNVLANVLAPTTYSAEAPSPAEEAAASASETSSLQSFLPHSASPECDPPGYSSKIALDNLELSRRKILNEDNSPSLKTPSDDFNRTPIDAAMFFMVRIAGMASDWYLATVNLLANLINLAFNAYVKYHLGRLLNRLIDEECLLTIVQQLQTFFTTSAYSRIVPSDEEKKLRAELTQRRLDAFLADNLPAAITNFIDEKQIRAIGKDVITAMQLPRMNKQLCLVLLDAIMLKVKSSCQIEVFDFADTVSPNACN</sequence>
<dbReference type="GO" id="GO:0035091">
    <property type="term" value="F:phosphatidylinositol binding"/>
    <property type="evidence" value="ECO:0007669"/>
    <property type="project" value="InterPro"/>
</dbReference>
<keyword evidence="2" id="KW-0472">Membrane</keyword>
<keyword evidence="2" id="KW-0812">Transmembrane</keyword>
<proteinExistence type="predicted"/>
<dbReference type="AlphaFoldDB" id="A0A7E4V7W4"/>
<dbReference type="SMART" id="SM00312">
    <property type="entry name" value="PX"/>
    <property type="match status" value="1"/>
</dbReference>
<dbReference type="SUPFAM" id="SSF48097">
    <property type="entry name" value="Regulator of G-protein signaling, RGS"/>
    <property type="match status" value="1"/>
</dbReference>
<evidence type="ECO:0000313" key="6">
    <source>
        <dbReference type="WBParaSite" id="Pan_g17641.t1"/>
    </source>
</evidence>
<dbReference type="PROSITE" id="PS51207">
    <property type="entry name" value="PXA"/>
    <property type="match status" value="1"/>
</dbReference>
<dbReference type="GO" id="GO:0005770">
    <property type="term" value="C:late endosome"/>
    <property type="evidence" value="ECO:0007669"/>
    <property type="project" value="TreeGrafter"/>
</dbReference>
<dbReference type="WBParaSite" id="Pan_g17641.t1">
    <property type="protein sequence ID" value="Pan_g17641.t1"/>
    <property type="gene ID" value="Pan_g17641"/>
</dbReference>
<dbReference type="InterPro" id="IPR036871">
    <property type="entry name" value="PX_dom_sf"/>
</dbReference>
<organism evidence="5 6">
    <name type="scientific">Panagrellus redivivus</name>
    <name type="common">Microworm</name>
    <dbReference type="NCBI Taxonomy" id="6233"/>
    <lineage>
        <taxon>Eukaryota</taxon>
        <taxon>Metazoa</taxon>
        <taxon>Ecdysozoa</taxon>
        <taxon>Nematoda</taxon>
        <taxon>Chromadorea</taxon>
        <taxon>Rhabditida</taxon>
        <taxon>Tylenchina</taxon>
        <taxon>Panagrolaimomorpha</taxon>
        <taxon>Panagrolaimoidea</taxon>
        <taxon>Panagrolaimidae</taxon>
        <taxon>Panagrellus</taxon>
    </lineage>
</organism>
<dbReference type="Pfam" id="PF02194">
    <property type="entry name" value="PXA"/>
    <property type="match status" value="1"/>
</dbReference>
<feature type="domain" description="PXA" evidence="4">
    <location>
        <begin position="111"/>
        <end position="311"/>
    </location>
</feature>
<dbReference type="PROSITE" id="PS50195">
    <property type="entry name" value="PX"/>
    <property type="match status" value="1"/>
</dbReference>
<dbReference type="InterPro" id="IPR036305">
    <property type="entry name" value="RGS_sf"/>
</dbReference>
<evidence type="ECO:0000259" key="4">
    <source>
        <dbReference type="PROSITE" id="PS51207"/>
    </source>
</evidence>
<feature type="transmembrane region" description="Helical" evidence="2">
    <location>
        <begin position="12"/>
        <end position="41"/>
    </location>
</feature>
<dbReference type="SMART" id="SM00313">
    <property type="entry name" value="PXA"/>
    <property type="match status" value="1"/>
</dbReference>